<feature type="region of interest" description="Disordered" evidence="1">
    <location>
        <begin position="40"/>
        <end position="61"/>
    </location>
</feature>
<gene>
    <name evidence="2" type="ORF">TIFTF001_047464</name>
</gene>
<dbReference type="EMBL" id="BTGU01005397">
    <property type="protein sequence ID" value="GMN22640.1"/>
    <property type="molecule type" value="Genomic_DNA"/>
</dbReference>
<evidence type="ECO:0000256" key="1">
    <source>
        <dbReference type="SAM" id="MobiDB-lite"/>
    </source>
</evidence>
<evidence type="ECO:0000313" key="3">
    <source>
        <dbReference type="Proteomes" id="UP001187192"/>
    </source>
</evidence>
<organism evidence="2 3">
    <name type="scientific">Ficus carica</name>
    <name type="common">Common fig</name>
    <dbReference type="NCBI Taxonomy" id="3494"/>
    <lineage>
        <taxon>Eukaryota</taxon>
        <taxon>Viridiplantae</taxon>
        <taxon>Streptophyta</taxon>
        <taxon>Embryophyta</taxon>
        <taxon>Tracheophyta</taxon>
        <taxon>Spermatophyta</taxon>
        <taxon>Magnoliopsida</taxon>
        <taxon>eudicotyledons</taxon>
        <taxon>Gunneridae</taxon>
        <taxon>Pentapetalae</taxon>
        <taxon>rosids</taxon>
        <taxon>fabids</taxon>
        <taxon>Rosales</taxon>
        <taxon>Moraceae</taxon>
        <taxon>Ficeae</taxon>
        <taxon>Ficus</taxon>
    </lineage>
</organism>
<dbReference type="Proteomes" id="UP001187192">
    <property type="component" value="Unassembled WGS sequence"/>
</dbReference>
<feature type="region of interest" description="Disordered" evidence="1">
    <location>
        <begin position="171"/>
        <end position="194"/>
    </location>
</feature>
<name>A0AA87Z0B3_FICCA</name>
<sequence>MPPKRRKAQTQDVDLAAQMNELRQMMLAQQQEIGGLRAQLAQQNQGPPDAGVPLAPVNQPAAPEIPDVDPVIPENPIAPEVPIAPVAVPLAPLARTPKELYDKFRRMKAPKFEGSERDKVRRMMRMFRSYLAIVISSGPHPPLTVAECISRAIRAEYWVGQNKEQRAKFFKEKKGRKDPSQAESGQARPNSTTERRINRIFPKRRMLLIATVIPLVRNVGGGTREIAVLKPVTAFYVARKATMLELAISITRIRRTNREDRDLNFMQHR</sequence>
<reference evidence="2" key="1">
    <citation type="submission" date="2023-07" db="EMBL/GenBank/DDBJ databases">
        <title>draft genome sequence of fig (Ficus carica).</title>
        <authorList>
            <person name="Takahashi T."/>
            <person name="Nishimura K."/>
        </authorList>
    </citation>
    <scope>NUCLEOTIDE SEQUENCE</scope>
</reference>
<accession>A0AA87Z0B3</accession>
<feature type="compositionally biased region" description="Polar residues" evidence="1">
    <location>
        <begin position="181"/>
        <end position="192"/>
    </location>
</feature>
<feature type="compositionally biased region" description="Basic and acidic residues" evidence="1">
    <location>
        <begin position="171"/>
        <end position="180"/>
    </location>
</feature>
<comment type="caution">
    <text evidence="2">The sequence shown here is derived from an EMBL/GenBank/DDBJ whole genome shotgun (WGS) entry which is preliminary data.</text>
</comment>
<proteinExistence type="predicted"/>
<protein>
    <submittedName>
        <fullName evidence="2">Uncharacterized protein</fullName>
    </submittedName>
</protein>
<keyword evidence="3" id="KW-1185">Reference proteome</keyword>
<evidence type="ECO:0000313" key="2">
    <source>
        <dbReference type="EMBL" id="GMN22640.1"/>
    </source>
</evidence>
<dbReference type="AlphaFoldDB" id="A0AA87Z0B3"/>